<comment type="similarity">
    <text evidence="1 8">Belongs to the thioredoxin family.</text>
</comment>
<proteinExistence type="inferred from homology"/>
<dbReference type="PANTHER" id="PTHR45663">
    <property type="entry name" value="GEO12009P1"/>
    <property type="match status" value="1"/>
</dbReference>
<feature type="active site" description="Nucleophile" evidence="9">
    <location>
        <position position="26"/>
    </location>
</feature>
<evidence type="ECO:0000256" key="10">
    <source>
        <dbReference type="PIRSR" id="PIRSR000077-4"/>
    </source>
</evidence>
<keyword evidence="3" id="KW-0813">Transport</keyword>
<feature type="disulfide bond" description="Redox-active" evidence="10">
    <location>
        <begin position="23"/>
        <end position="26"/>
    </location>
</feature>
<dbReference type="AlphaFoldDB" id="A0A2S0KPZ7"/>
<evidence type="ECO:0000313" key="13">
    <source>
        <dbReference type="Proteomes" id="UP000237947"/>
    </source>
</evidence>
<evidence type="ECO:0000256" key="7">
    <source>
        <dbReference type="NCBIfam" id="TIGR01068"/>
    </source>
</evidence>
<organism evidence="12 13">
    <name type="scientific">Fastidiosipila sanguinis</name>
    <dbReference type="NCBI Taxonomy" id="236753"/>
    <lineage>
        <taxon>Bacteria</taxon>
        <taxon>Bacillati</taxon>
        <taxon>Bacillota</taxon>
        <taxon>Clostridia</taxon>
        <taxon>Eubacteriales</taxon>
        <taxon>Oscillospiraceae</taxon>
        <taxon>Fastidiosipila</taxon>
    </lineage>
</organism>
<dbReference type="PROSITE" id="PS51352">
    <property type="entry name" value="THIOREDOXIN_2"/>
    <property type="match status" value="1"/>
</dbReference>
<name>A0A2S0KPZ7_9FIRM</name>
<evidence type="ECO:0000256" key="1">
    <source>
        <dbReference type="ARBA" id="ARBA00008987"/>
    </source>
</evidence>
<evidence type="ECO:0000256" key="4">
    <source>
        <dbReference type="ARBA" id="ARBA00022982"/>
    </source>
</evidence>
<dbReference type="Pfam" id="PF00085">
    <property type="entry name" value="Thioredoxin"/>
    <property type="match status" value="1"/>
</dbReference>
<keyword evidence="6 10" id="KW-0676">Redox-active center</keyword>
<feature type="site" description="Contributes to redox potential value" evidence="9">
    <location>
        <position position="25"/>
    </location>
</feature>
<dbReference type="OrthoDB" id="9790390at2"/>
<feature type="site" description="Deprotonates C-terminal active site Cys" evidence="9">
    <location>
        <position position="17"/>
    </location>
</feature>
<reference evidence="13" key="1">
    <citation type="submission" date="2018-02" db="EMBL/GenBank/DDBJ databases">
        <authorList>
            <person name="Holder M.E."/>
            <person name="Ajami N.J."/>
            <person name="Petrosino J.F."/>
        </authorList>
    </citation>
    <scope>NUCLEOTIDE SEQUENCE [LARGE SCALE GENOMIC DNA]</scope>
    <source>
        <strain evidence="13">CCUG 47711</strain>
    </source>
</reference>
<dbReference type="NCBIfam" id="TIGR01068">
    <property type="entry name" value="thioredoxin"/>
    <property type="match status" value="1"/>
</dbReference>
<dbReference type="KEGG" id="fsa:C5Q98_01695"/>
<gene>
    <name evidence="12" type="primary">trxA</name>
    <name evidence="12" type="ORF">C5Q98_01695</name>
</gene>
<evidence type="ECO:0000256" key="5">
    <source>
        <dbReference type="ARBA" id="ARBA00023157"/>
    </source>
</evidence>
<dbReference type="GO" id="GO:0045454">
    <property type="term" value="P:cell redox homeostasis"/>
    <property type="evidence" value="ECO:0007669"/>
    <property type="project" value="TreeGrafter"/>
</dbReference>
<keyword evidence="5 10" id="KW-1015">Disulfide bond</keyword>
<evidence type="ECO:0000256" key="8">
    <source>
        <dbReference type="PIRNR" id="PIRNR000077"/>
    </source>
</evidence>
<feature type="site" description="Contributes to redox potential value" evidence="9">
    <location>
        <position position="24"/>
    </location>
</feature>
<dbReference type="PIRSF" id="PIRSF000077">
    <property type="entry name" value="Thioredoxin"/>
    <property type="match status" value="1"/>
</dbReference>
<protein>
    <recommendedName>
        <fullName evidence="2 7">Thioredoxin</fullName>
    </recommendedName>
</protein>
<dbReference type="InterPro" id="IPR017937">
    <property type="entry name" value="Thioredoxin_CS"/>
</dbReference>
<dbReference type="Gene3D" id="3.40.30.10">
    <property type="entry name" value="Glutaredoxin"/>
    <property type="match status" value="1"/>
</dbReference>
<dbReference type="PANTHER" id="PTHR45663:SF11">
    <property type="entry name" value="GEO12009P1"/>
    <property type="match status" value="1"/>
</dbReference>
<evidence type="ECO:0000256" key="3">
    <source>
        <dbReference type="ARBA" id="ARBA00022448"/>
    </source>
</evidence>
<dbReference type="GO" id="GO:0015035">
    <property type="term" value="F:protein-disulfide reductase activity"/>
    <property type="evidence" value="ECO:0007669"/>
    <property type="project" value="UniProtKB-UniRule"/>
</dbReference>
<evidence type="ECO:0000256" key="6">
    <source>
        <dbReference type="ARBA" id="ARBA00023284"/>
    </source>
</evidence>
<evidence type="ECO:0000259" key="11">
    <source>
        <dbReference type="PROSITE" id="PS51352"/>
    </source>
</evidence>
<keyword evidence="13" id="KW-1185">Reference proteome</keyword>
<evidence type="ECO:0000256" key="2">
    <source>
        <dbReference type="ARBA" id="ARBA00020570"/>
    </source>
</evidence>
<dbReference type="InterPro" id="IPR005746">
    <property type="entry name" value="Thioredoxin"/>
</dbReference>
<dbReference type="Proteomes" id="UP000237947">
    <property type="component" value="Chromosome"/>
</dbReference>
<dbReference type="CDD" id="cd02947">
    <property type="entry name" value="TRX_family"/>
    <property type="match status" value="1"/>
</dbReference>
<dbReference type="FunFam" id="3.40.30.10:FF:000001">
    <property type="entry name" value="Thioredoxin"/>
    <property type="match status" value="1"/>
</dbReference>
<dbReference type="EMBL" id="CP027226">
    <property type="protein sequence ID" value="AVM43111.1"/>
    <property type="molecule type" value="Genomic_DNA"/>
</dbReference>
<accession>A0A2S0KPZ7</accession>
<sequence>MTEFDELVQGDKPVLVDFFATWCGPCKIMAPILEQVEQTEIGQNFHFVKVDVDQSPDLSNRYDIMAVPTLAIFKGGEILYKQAGVHQPQQLVKVLQDNLA</sequence>
<evidence type="ECO:0000256" key="9">
    <source>
        <dbReference type="PIRSR" id="PIRSR000077-1"/>
    </source>
</evidence>
<dbReference type="PROSITE" id="PS00194">
    <property type="entry name" value="THIOREDOXIN_1"/>
    <property type="match status" value="1"/>
</dbReference>
<keyword evidence="4" id="KW-0249">Electron transport</keyword>
<feature type="domain" description="Thioredoxin" evidence="11">
    <location>
        <begin position="1"/>
        <end position="100"/>
    </location>
</feature>
<dbReference type="InterPro" id="IPR013766">
    <property type="entry name" value="Thioredoxin_domain"/>
</dbReference>
<dbReference type="GO" id="GO:0005829">
    <property type="term" value="C:cytosol"/>
    <property type="evidence" value="ECO:0007669"/>
    <property type="project" value="TreeGrafter"/>
</dbReference>
<dbReference type="InterPro" id="IPR036249">
    <property type="entry name" value="Thioredoxin-like_sf"/>
</dbReference>
<feature type="active site" description="Nucleophile" evidence="9">
    <location>
        <position position="23"/>
    </location>
</feature>
<dbReference type="PRINTS" id="PR00421">
    <property type="entry name" value="THIOREDOXIN"/>
</dbReference>
<dbReference type="SUPFAM" id="SSF52833">
    <property type="entry name" value="Thioredoxin-like"/>
    <property type="match status" value="1"/>
</dbReference>
<evidence type="ECO:0000313" key="12">
    <source>
        <dbReference type="EMBL" id="AVM43111.1"/>
    </source>
</evidence>